<feature type="signal peptide" evidence="1">
    <location>
        <begin position="1"/>
        <end position="23"/>
    </location>
</feature>
<evidence type="ECO:0000313" key="3">
    <source>
        <dbReference type="Proteomes" id="UP000253517"/>
    </source>
</evidence>
<proteinExistence type="predicted"/>
<keyword evidence="1" id="KW-0732">Signal</keyword>
<dbReference type="RefSeq" id="WP_114366425.1">
    <property type="nucleotide sequence ID" value="NZ_BHZF01000005.1"/>
</dbReference>
<sequence>MKNLNVIVLIFWVHLSFSARLNAQDPKLESQFKQIGIDYSYDQNGNRYKFIFDVGDGRTQLVLMNANTYDVAGTKIREIYSVAANTQNRTDYSQRTLFNLLEKNFNYKIGGWQMHGGEPPYQLQFAIRIPAYVDDDYLLELLIQAAREADQIEKELTGEDEF</sequence>
<dbReference type="Proteomes" id="UP000253517">
    <property type="component" value="Unassembled WGS sequence"/>
</dbReference>
<keyword evidence="3" id="KW-1185">Reference proteome</keyword>
<dbReference type="EMBL" id="QPJS01000004">
    <property type="protein sequence ID" value="RCX02376.1"/>
    <property type="molecule type" value="Genomic_DNA"/>
</dbReference>
<gene>
    <name evidence="2" type="ORF">DES35_104136</name>
</gene>
<dbReference type="AlphaFoldDB" id="A0A369A1Z2"/>
<reference evidence="2 3" key="1">
    <citation type="submission" date="2018-07" db="EMBL/GenBank/DDBJ databases">
        <title>Genomic Encyclopedia of Type Strains, Phase IV (KMG-IV): sequencing the most valuable type-strain genomes for metagenomic binning, comparative biology and taxonomic classification.</title>
        <authorList>
            <person name="Goeker M."/>
        </authorList>
    </citation>
    <scope>NUCLEOTIDE SEQUENCE [LARGE SCALE GENOMIC DNA]</scope>
    <source>
        <strain evidence="2 3">DSM 21410</strain>
    </source>
</reference>
<organism evidence="2 3">
    <name type="scientific">Schleiferia thermophila</name>
    <dbReference type="NCBI Taxonomy" id="884107"/>
    <lineage>
        <taxon>Bacteria</taxon>
        <taxon>Pseudomonadati</taxon>
        <taxon>Bacteroidota</taxon>
        <taxon>Flavobacteriia</taxon>
        <taxon>Flavobacteriales</taxon>
        <taxon>Schleiferiaceae</taxon>
        <taxon>Schleiferia</taxon>
    </lineage>
</organism>
<accession>A0A369A1Z2</accession>
<evidence type="ECO:0008006" key="4">
    <source>
        <dbReference type="Google" id="ProtNLM"/>
    </source>
</evidence>
<comment type="caution">
    <text evidence="2">The sequence shown here is derived from an EMBL/GenBank/DDBJ whole genome shotgun (WGS) entry which is preliminary data.</text>
</comment>
<name>A0A369A1Z2_9FLAO</name>
<evidence type="ECO:0000256" key="1">
    <source>
        <dbReference type="SAM" id="SignalP"/>
    </source>
</evidence>
<feature type="chain" id="PRO_5016562730" description="Sensory transduction regulator" evidence="1">
    <location>
        <begin position="24"/>
        <end position="162"/>
    </location>
</feature>
<evidence type="ECO:0000313" key="2">
    <source>
        <dbReference type="EMBL" id="RCX02376.1"/>
    </source>
</evidence>
<protein>
    <recommendedName>
        <fullName evidence="4">Sensory transduction regulator</fullName>
    </recommendedName>
</protein>